<accession>A0A150KJ87</accession>
<protein>
    <submittedName>
        <fullName evidence="1">Uncharacterized protein</fullName>
    </submittedName>
</protein>
<organism evidence="1 2">
    <name type="scientific">Heyndrickxia coagulans</name>
    <name type="common">Weizmannia coagulans</name>
    <dbReference type="NCBI Taxonomy" id="1398"/>
    <lineage>
        <taxon>Bacteria</taxon>
        <taxon>Bacillati</taxon>
        <taxon>Bacillota</taxon>
        <taxon>Bacilli</taxon>
        <taxon>Bacillales</taxon>
        <taxon>Bacillaceae</taxon>
        <taxon>Heyndrickxia</taxon>
    </lineage>
</organism>
<evidence type="ECO:0000313" key="1">
    <source>
        <dbReference type="EMBL" id="KYC73801.1"/>
    </source>
</evidence>
<dbReference type="AlphaFoldDB" id="A0A150KJ87"/>
<sequence>MEEKRASAPLALCFFILLRFSFCRRCANTENICPCCRRPVPAQKECSRRIAGGQPGSVLFMPILSGRYLQ</sequence>
<dbReference type="EMBL" id="LQYI01000002">
    <property type="protein sequence ID" value="KYC73801.1"/>
    <property type="molecule type" value="Genomic_DNA"/>
</dbReference>
<gene>
    <name evidence="1" type="ORF">B4099_2761</name>
</gene>
<proteinExistence type="predicted"/>
<name>A0A150KJ87_HEYCO</name>
<reference evidence="1 2" key="1">
    <citation type="submission" date="2016-01" db="EMBL/GenBank/DDBJ databases">
        <title>Genome Sequences of Twelve Sporeforming Bacillus Species Isolated from Foods.</title>
        <authorList>
            <person name="Berendsen E.M."/>
            <person name="Wells-Bennik M.H."/>
            <person name="Krawcyk A.O."/>
            <person name="De Jong A."/>
            <person name="Holsappel S."/>
            <person name="Eijlander R.T."/>
            <person name="Kuipers O.P."/>
        </authorList>
    </citation>
    <scope>NUCLEOTIDE SEQUENCE [LARGE SCALE GENOMIC DNA]</scope>
    <source>
        <strain evidence="1 2">B4099</strain>
    </source>
</reference>
<comment type="caution">
    <text evidence="1">The sequence shown here is derived from an EMBL/GenBank/DDBJ whole genome shotgun (WGS) entry which is preliminary data.</text>
</comment>
<evidence type="ECO:0000313" key="2">
    <source>
        <dbReference type="Proteomes" id="UP000075304"/>
    </source>
</evidence>
<dbReference type="Proteomes" id="UP000075304">
    <property type="component" value="Unassembled WGS sequence"/>
</dbReference>